<comment type="caution">
    <text evidence="7">The sequence shown here is derived from an EMBL/GenBank/DDBJ whole genome shotgun (WGS) entry which is preliminary data.</text>
</comment>
<evidence type="ECO:0000256" key="6">
    <source>
        <dbReference type="ARBA" id="ARBA00023315"/>
    </source>
</evidence>
<sequence>MVQDKPPAVSGLGRTLAIISKLPLALLQWLARLAAALLGSLPAAKAFKTVNRNLQIAFPGLSAEQRHQLTRKSVAAQFQSSLEFVKIWGNPPQFSLDHICHVEGQQLLTHAIASKKGLILVLPHFGSWEIMNAWLNQFTEMVIMYKPGQNQALDQFVLKARSRLRATLVPTDENGVRQIFRALKQGGVTVILPDHTPKASGGLYSPFFGCPVLTTTLVSRLAQKTQCEVLQLSCIRQPDHGGFSLLIEPVDSRIRSPDLQTSVDTLNHSIEQLVRRYPKHYHWSYKRFKANPLLKNVYYVTDEQAALEVAKAQQVFTSKVDAYPSQD</sequence>
<keyword evidence="8" id="KW-1185">Reference proteome</keyword>
<keyword evidence="5" id="KW-0472">Membrane</keyword>
<dbReference type="RefSeq" id="WP_076877377.1">
    <property type="nucleotide sequence ID" value="NZ_MLCN01000008.1"/>
</dbReference>
<dbReference type="PIRSF" id="PIRSF026649">
    <property type="entry name" value="MsbB"/>
    <property type="match status" value="1"/>
</dbReference>
<keyword evidence="4" id="KW-0808">Transferase</keyword>
<accession>A0A1S8CXQ9</accession>
<dbReference type="Pfam" id="PF03279">
    <property type="entry name" value="Lip_A_acyltrans"/>
    <property type="match status" value="1"/>
</dbReference>
<comment type="subcellular location">
    <subcellularLocation>
        <location evidence="1">Cell inner membrane</location>
    </subcellularLocation>
</comment>
<protein>
    <recommendedName>
        <fullName evidence="9">Lipid A biosynthesis acyltransferase</fullName>
    </recommendedName>
</protein>
<name>A0A1S8CXQ9_9GAMM</name>
<evidence type="ECO:0000256" key="5">
    <source>
        <dbReference type="ARBA" id="ARBA00023136"/>
    </source>
</evidence>
<dbReference type="STRING" id="1907941.BKE30_04155"/>
<dbReference type="GO" id="GO:0009247">
    <property type="term" value="P:glycolipid biosynthetic process"/>
    <property type="evidence" value="ECO:0007669"/>
    <property type="project" value="UniProtKB-ARBA"/>
</dbReference>
<dbReference type="CDD" id="cd07984">
    <property type="entry name" value="LPLAT_LABLAT-like"/>
    <property type="match status" value="1"/>
</dbReference>
<dbReference type="GO" id="GO:0016746">
    <property type="term" value="F:acyltransferase activity"/>
    <property type="evidence" value="ECO:0007669"/>
    <property type="project" value="UniProtKB-KW"/>
</dbReference>
<keyword evidence="2" id="KW-1003">Cell membrane</keyword>
<evidence type="ECO:0000256" key="3">
    <source>
        <dbReference type="ARBA" id="ARBA00022519"/>
    </source>
</evidence>
<dbReference type="PANTHER" id="PTHR30606">
    <property type="entry name" value="LIPID A BIOSYNTHESIS LAUROYL ACYLTRANSFERASE"/>
    <property type="match status" value="1"/>
</dbReference>
<keyword evidence="3" id="KW-0997">Cell inner membrane</keyword>
<dbReference type="Proteomes" id="UP000192132">
    <property type="component" value="Unassembled WGS sequence"/>
</dbReference>
<gene>
    <name evidence="7" type="ORF">BKE30_04155</name>
</gene>
<dbReference type="EMBL" id="MLCN01000008">
    <property type="protein sequence ID" value="ONG41622.1"/>
    <property type="molecule type" value="Genomic_DNA"/>
</dbReference>
<evidence type="ECO:0000313" key="8">
    <source>
        <dbReference type="Proteomes" id="UP000192132"/>
    </source>
</evidence>
<dbReference type="InterPro" id="IPR004960">
    <property type="entry name" value="LipA_acyltrans"/>
</dbReference>
<reference evidence="7 8" key="1">
    <citation type="submission" date="2016-10" db="EMBL/GenBank/DDBJ databases">
        <title>Draft Genome sequence of Alkanindiges sp. strain H1.</title>
        <authorList>
            <person name="Subhash Y."/>
            <person name="Lee S."/>
        </authorList>
    </citation>
    <scope>NUCLEOTIDE SEQUENCE [LARGE SCALE GENOMIC DNA]</scope>
    <source>
        <strain evidence="7 8">H1</strain>
    </source>
</reference>
<dbReference type="AlphaFoldDB" id="A0A1S8CXQ9"/>
<dbReference type="OrthoDB" id="9803456at2"/>
<evidence type="ECO:0000256" key="1">
    <source>
        <dbReference type="ARBA" id="ARBA00004533"/>
    </source>
</evidence>
<proteinExistence type="predicted"/>
<evidence type="ECO:0000313" key="7">
    <source>
        <dbReference type="EMBL" id="ONG41622.1"/>
    </source>
</evidence>
<dbReference type="GO" id="GO:0005886">
    <property type="term" value="C:plasma membrane"/>
    <property type="evidence" value="ECO:0007669"/>
    <property type="project" value="UniProtKB-SubCell"/>
</dbReference>
<evidence type="ECO:0000256" key="2">
    <source>
        <dbReference type="ARBA" id="ARBA00022475"/>
    </source>
</evidence>
<evidence type="ECO:0000256" key="4">
    <source>
        <dbReference type="ARBA" id="ARBA00022679"/>
    </source>
</evidence>
<dbReference type="PANTHER" id="PTHR30606:SF10">
    <property type="entry name" value="PHOSPHATIDYLINOSITOL MANNOSIDE ACYLTRANSFERASE"/>
    <property type="match status" value="1"/>
</dbReference>
<organism evidence="7 8">
    <name type="scientific">Alkanindiges hydrocarboniclasticus</name>
    <dbReference type="NCBI Taxonomy" id="1907941"/>
    <lineage>
        <taxon>Bacteria</taxon>
        <taxon>Pseudomonadati</taxon>
        <taxon>Pseudomonadota</taxon>
        <taxon>Gammaproteobacteria</taxon>
        <taxon>Moraxellales</taxon>
        <taxon>Moraxellaceae</taxon>
        <taxon>Alkanindiges</taxon>
    </lineage>
</organism>
<evidence type="ECO:0008006" key="9">
    <source>
        <dbReference type="Google" id="ProtNLM"/>
    </source>
</evidence>
<keyword evidence="6" id="KW-0012">Acyltransferase</keyword>